<evidence type="ECO:0000313" key="4">
    <source>
        <dbReference type="EMBL" id="SDI59069.1"/>
    </source>
</evidence>
<dbReference type="EMBL" id="LGUG01000002">
    <property type="protein sequence ID" value="KON99232.1"/>
    <property type="molecule type" value="Genomic_DNA"/>
</dbReference>
<evidence type="ECO:0000313" key="5">
    <source>
        <dbReference type="Proteomes" id="UP000037269"/>
    </source>
</evidence>
<organism evidence="3 5">
    <name type="scientific">Aneurinibacillus migulanus</name>
    <name type="common">Bacillus migulanus</name>
    <dbReference type="NCBI Taxonomy" id="47500"/>
    <lineage>
        <taxon>Bacteria</taxon>
        <taxon>Bacillati</taxon>
        <taxon>Bacillota</taxon>
        <taxon>Bacilli</taxon>
        <taxon>Bacillales</taxon>
        <taxon>Paenibacillaceae</taxon>
        <taxon>Aneurinibacillus group</taxon>
        <taxon>Aneurinibacillus</taxon>
    </lineage>
</organism>
<dbReference type="RefSeq" id="WP_043063886.1">
    <property type="nucleotide sequence ID" value="NZ_BJOA01000074.1"/>
</dbReference>
<evidence type="ECO:0000313" key="3">
    <source>
        <dbReference type="EMBL" id="KON99232.1"/>
    </source>
</evidence>
<reference evidence="4 6" key="2">
    <citation type="submission" date="2016-10" db="EMBL/GenBank/DDBJ databases">
        <authorList>
            <person name="de Groot N.N."/>
        </authorList>
    </citation>
    <scope>NUCLEOTIDE SEQUENCE [LARGE SCALE GENOMIC DNA]</scope>
    <source>
        <strain evidence="4 6">DSM 2895</strain>
    </source>
</reference>
<dbReference type="PATRIC" id="fig|47500.8.peg.1306"/>
<keyword evidence="2" id="KW-1133">Transmembrane helix</keyword>
<accession>A0A0D1XXY4</accession>
<dbReference type="OrthoDB" id="10002309at2"/>
<dbReference type="Proteomes" id="UP000182836">
    <property type="component" value="Unassembled WGS sequence"/>
</dbReference>
<keyword evidence="2" id="KW-0812">Transmembrane</keyword>
<feature type="transmembrane region" description="Helical" evidence="2">
    <location>
        <begin position="41"/>
        <end position="59"/>
    </location>
</feature>
<feature type="region of interest" description="Disordered" evidence="1">
    <location>
        <begin position="143"/>
        <end position="189"/>
    </location>
</feature>
<keyword evidence="2" id="KW-0472">Membrane</keyword>
<gene>
    <name evidence="3" type="ORF">AF333_00370</name>
    <name evidence="4" type="ORF">SAMN04487909_105215</name>
</gene>
<evidence type="ECO:0000313" key="6">
    <source>
        <dbReference type="Proteomes" id="UP000182836"/>
    </source>
</evidence>
<dbReference type="EMBL" id="FNED01000005">
    <property type="protein sequence ID" value="SDI59069.1"/>
    <property type="molecule type" value="Genomic_DNA"/>
</dbReference>
<sequence>MQNEMNDTTPNSTATTASYPGYTNDSSYNMNSSANSDYGKLLFGMFAGAMAGAATVLLMDKATRSNVASSAVTVKDMTITMARDLKNDPQGFVSKIQEKSEVVSSIAQEASRSIQQIADKAMEAKEYSMEAVNVASEAMGEMKDVASSAVQKASTEMKDIAPSDESSSNIDRRAQHGKTDRSPDGTVTP</sequence>
<name>A0A0D1XXY4_ANEMI</name>
<protein>
    <submittedName>
        <fullName evidence="3">Uncharacterized protein</fullName>
    </submittedName>
</protein>
<feature type="compositionally biased region" description="Basic and acidic residues" evidence="1">
    <location>
        <begin position="170"/>
        <end position="183"/>
    </location>
</feature>
<dbReference type="Proteomes" id="UP000037269">
    <property type="component" value="Unassembled WGS sequence"/>
</dbReference>
<evidence type="ECO:0000256" key="2">
    <source>
        <dbReference type="SAM" id="Phobius"/>
    </source>
</evidence>
<dbReference type="STRING" id="47500.AF333_00370"/>
<keyword evidence="5" id="KW-1185">Reference proteome</keyword>
<dbReference type="AlphaFoldDB" id="A0A0D1XXY4"/>
<feature type="region of interest" description="Disordered" evidence="1">
    <location>
        <begin position="1"/>
        <end position="25"/>
    </location>
</feature>
<reference evidence="3 5" key="1">
    <citation type="submission" date="2015-07" db="EMBL/GenBank/DDBJ databases">
        <title>Fjat-14205 dsm 2895.</title>
        <authorList>
            <person name="Liu B."/>
            <person name="Wang J."/>
            <person name="Zhu Y."/>
            <person name="Liu G."/>
            <person name="Chen Q."/>
            <person name="Chen Z."/>
            <person name="Lan J."/>
            <person name="Che J."/>
            <person name="Ge C."/>
            <person name="Shi H."/>
            <person name="Pan Z."/>
            <person name="Liu X."/>
        </authorList>
    </citation>
    <scope>NUCLEOTIDE SEQUENCE [LARGE SCALE GENOMIC DNA]</scope>
    <source>
        <strain evidence="3 5">DSM 2895</strain>
    </source>
</reference>
<proteinExistence type="predicted"/>
<evidence type="ECO:0000256" key="1">
    <source>
        <dbReference type="SAM" id="MobiDB-lite"/>
    </source>
</evidence>
<dbReference type="GeneID" id="42303670"/>